<organism evidence="2 3">
    <name type="scientific">Pantherophis guttatus</name>
    <name type="common">Corn snake</name>
    <name type="synonym">Elaphe guttata</name>
    <dbReference type="NCBI Taxonomy" id="94885"/>
    <lineage>
        <taxon>Eukaryota</taxon>
        <taxon>Metazoa</taxon>
        <taxon>Chordata</taxon>
        <taxon>Craniata</taxon>
        <taxon>Vertebrata</taxon>
        <taxon>Euteleostomi</taxon>
        <taxon>Lepidosauria</taxon>
        <taxon>Squamata</taxon>
        <taxon>Bifurcata</taxon>
        <taxon>Unidentata</taxon>
        <taxon>Episquamata</taxon>
        <taxon>Toxicofera</taxon>
        <taxon>Serpentes</taxon>
        <taxon>Colubroidea</taxon>
        <taxon>Colubridae</taxon>
        <taxon>Colubrinae</taxon>
        <taxon>Pantherophis</taxon>
    </lineage>
</organism>
<feature type="transmembrane region" description="Helical" evidence="1">
    <location>
        <begin position="936"/>
        <end position="958"/>
    </location>
</feature>
<evidence type="ECO:0000313" key="2">
    <source>
        <dbReference type="Proteomes" id="UP001652622"/>
    </source>
</evidence>
<proteinExistence type="predicted"/>
<dbReference type="SUPFAM" id="SSF58069">
    <property type="entry name" value="Virus ectodomain"/>
    <property type="match status" value="1"/>
</dbReference>
<dbReference type="RefSeq" id="XP_060549440.1">
    <property type="nucleotide sequence ID" value="XM_060693457.1"/>
</dbReference>
<keyword evidence="1" id="KW-0812">Transmembrane</keyword>
<reference evidence="3" key="1">
    <citation type="submission" date="2025-08" db="UniProtKB">
        <authorList>
            <consortium name="RefSeq"/>
        </authorList>
    </citation>
    <scope>IDENTIFICATION</scope>
    <source>
        <tissue evidence="3">Blood</tissue>
    </source>
</reference>
<keyword evidence="1" id="KW-1133">Transmembrane helix</keyword>
<dbReference type="PANTHER" id="PTHR10424:SF68">
    <property type="entry name" value="ENDOGENOUS RETROVIRUS GROUP 3 MEMBER 1 ENV POLYPROTEIN"/>
    <property type="match status" value="1"/>
</dbReference>
<sequence>MDPAQRIRETACIRRGLLPSIWVVIVLLLASIVINSLYLYRVLLGTGGKGSLDLEGPLSPLDQGKRFPTDDDIWTWLGGNMSPTLDPVLFYDPVGIEPEFSPSQEPRSLATVVTPSLCTDCFLSLSIGRRFAFTLLAAPNCSSGYLPPCKYKNYSFLRCNDDPLQKCHLIRPFGSDHHGTSRKHRTTREVQIDHALGQSPCSCETNRKVYGKPASCTQFDLTTCKAGQVLYNRCNGTGGIYCYLQEGDLTECSPCVRQSSFLYTPLLTSMCSEGRTCTRDSVQYKVCVLNDAPYCYRIGPFPPRQPAPKLKQPPKAPIPSSCAECIVTTRSDQVISNTLIYHTAKPDDCPTELSTCTLNNTIYRRCRDKRAVVQCYDPSQITKWTEHGVYLYHMGGSGLELVASNSTPYRQQSLTLTFDACNLINRGGYYQTRCGGLDWEREYMFNSKYMCLKTRSKPDCHIADTYNWCPYKSCVSKTDSTQAISLRNGVAASNCPLGKCNPVVLTFHHSLWSMNRDGAFADYGFQIDGRGRDPGAKIRIKFTKRARSRGDTKHLFWSFYEEIAKLNIPDFPAQVHNTFVRLAEDIAHTLNVSNCFVCGGTNMGDKWPWEAQELNYSTVLDMEHRNNLTATPGKDGTWALTSNLVGSVCYTRNRSNGCFYVGSLRCRSAWNNRTWWSGTNRTYTTDDTALERVQLLQGYILDPMNKAVPWLAPDGMYWLCGAFAYAELPAGWCGSCVLGIIRPGFFLLPLRNRQILGVPVYDEIGNLIRSRRHVDTSAIEKVKVGGSHTFQEEEWPAERIIQYYGPATWAEDGMWGYRTPIYLLNRLIRLQAVVEIITNETVKGLTKLAKESVKSRTYIMQNRLALDYLLAKEGGVCGKFNLSNCCIEIDDSGHVIKEITDKMVKIAHVPVQTWRGLNLADAFSGWFPKLPGLQAIVALIGLIAAGCVILPCVLPIFIRTITSTLSLLVDKKATAQAMAWWEYQKLVDIEGRSVTEGNLEYETLQ</sequence>
<keyword evidence="2" id="KW-1185">Reference proteome</keyword>
<dbReference type="Gene3D" id="1.10.287.210">
    <property type="match status" value="1"/>
</dbReference>
<name>A0ABM3ZM38_PANGU</name>
<gene>
    <name evidence="3" type="primary">LOC132712347</name>
</gene>
<dbReference type="Pfam" id="PF00429">
    <property type="entry name" value="TLV_coat"/>
    <property type="match status" value="1"/>
</dbReference>
<dbReference type="CDD" id="cd09850">
    <property type="entry name" value="Ebola-like_HR1-HR2"/>
    <property type="match status" value="1"/>
</dbReference>
<evidence type="ECO:0000313" key="3">
    <source>
        <dbReference type="RefSeq" id="XP_060549440.1"/>
    </source>
</evidence>
<protein>
    <submittedName>
        <fullName evidence="3">Endogenous retrovirus group 3 member 1 Env polyprotein-like</fullName>
    </submittedName>
</protein>
<evidence type="ECO:0000256" key="1">
    <source>
        <dbReference type="SAM" id="Phobius"/>
    </source>
</evidence>
<dbReference type="Proteomes" id="UP001652622">
    <property type="component" value="Unplaced"/>
</dbReference>
<dbReference type="PANTHER" id="PTHR10424">
    <property type="entry name" value="VIRAL ENVELOPE PROTEIN"/>
    <property type="match status" value="1"/>
</dbReference>
<keyword evidence="1" id="KW-0472">Membrane</keyword>
<feature type="transmembrane region" description="Helical" evidence="1">
    <location>
        <begin position="21"/>
        <end position="40"/>
    </location>
</feature>
<dbReference type="InterPro" id="IPR018154">
    <property type="entry name" value="TLV/ENV_coat_polyprotein"/>
</dbReference>
<dbReference type="GeneID" id="132712347"/>
<accession>A0ABM3ZM38</accession>